<dbReference type="Proteomes" id="UP000198862">
    <property type="component" value="Unassembled WGS sequence"/>
</dbReference>
<feature type="domain" description="HTH araC/xylS-type" evidence="4">
    <location>
        <begin position="169"/>
        <end position="269"/>
    </location>
</feature>
<evidence type="ECO:0000256" key="1">
    <source>
        <dbReference type="ARBA" id="ARBA00023015"/>
    </source>
</evidence>
<dbReference type="OrthoDB" id="6592899at2"/>
<dbReference type="EMBL" id="FOLO01000098">
    <property type="protein sequence ID" value="SFD74710.1"/>
    <property type="molecule type" value="Genomic_DNA"/>
</dbReference>
<dbReference type="Gene3D" id="1.10.10.60">
    <property type="entry name" value="Homeodomain-like"/>
    <property type="match status" value="1"/>
</dbReference>
<organism evidence="5 6">
    <name type="scientific">Pseudoalteromonas denitrificans DSM 6059</name>
    <dbReference type="NCBI Taxonomy" id="1123010"/>
    <lineage>
        <taxon>Bacteria</taxon>
        <taxon>Pseudomonadati</taxon>
        <taxon>Pseudomonadota</taxon>
        <taxon>Gammaproteobacteria</taxon>
        <taxon>Alteromonadales</taxon>
        <taxon>Pseudoalteromonadaceae</taxon>
        <taxon>Pseudoalteromonas</taxon>
    </lineage>
</organism>
<name>A0A1I1V346_9GAMM</name>
<dbReference type="PROSITE" id="PS01124">
    <property type="entry name" value="HTH_ARAC_FAMILY_2"/>
    <property type="match status" value="1"/>
</dbReference>
<dbReference type="GO" id="GO:0003700">
    <property type="term" value="F:DNA-binding transcription factor activity"/>
    <property type="evidence" value="ECO:0007669"/>
    <property type="project" value="InterPro"/>
</dbReference>
<evidence type="ECO:0000313" key="5">
    <source>
        <dbReference type="EMBL" id="SFD74710.1"/>
    </source>
</evidence>
<keyword evidence="2 5" id="KW-0238">DNA-binding</keyword>
<evidence type="ECO:0000259" key="4">
    <source>
        <dbReference type="PROSITE" id="PS01124"/>
    </source>
</evidence>
<dbReference type="InterPro" id="IPR046532">
    <property type="entry name" value="DUF6597"/>
</dbReference>
<evidence type="ECO:0000256" key="2">
    <source>
        <dbReference type="ARBA" id="ARBA00023125"/>
    </source>
</evidence>
<sequence>MQDINEIQLQMHAPCTELIGFVQTIWFATNTSNKQTLSFKILNDCASGFIFNFGDEINLKMKGVNQVSQKEYLLLGPTTDMLTLTFKNEINCIGIRFFPETGHHFLNVEMSQLANKIIFRYKSHFETGSVLYKDIKQLLDKKADKKDVIHIIEAYLLHVLKKSKVKIHHKLNNILKAIQNDQGINISKISHDFKISHRDLQRLFKRYIGVAPNVYIRINKIRNLKTIIANNRFDSLTQLSLDNGYFDQAHFIRDFKGFMQETPKKYYKIKNPN</sequence>
<dbReference type="GO" id="GO:0043565">
    <property type="term" value="F:sequence-specific DNA binding"/>
    <property type="evidence" value="ECO:0007669"/>
    <property type="project" value="InterPro"/>
</dbReference>
<reference evidence="5 6" key="1">
    <citation type="submission" date="2016-10" db="EMBL/GenBank/DDBJ databases">
        <authorList>
            <person name="de Groot N.N."/>
        </authorList>
    </citation>
    <scope>NUCLEOTIDE SEQUENCE [LARGE SCALE GENOMIC DNA]</scope>
    <source>
        <strain evidence="5 6">DSM 6059</strain>
    </source>
</reference>
<protein>
    <submittedName>
        <fullName evidence="5">AraC-type DNA-binding protein</fullName>
    </submittedName>
</protein>
<evidence type="ECO:0000256" key="3">
    <source>
        <dbReference type="ARBA" id="ARBA00023163"/>
    </source>
</evidence>
<proteinExistence type="predicted"/>
<keyword evidence="3" id="KW-0804">Transcription</keyword>
<evidence type="ECO:0000313" key="6">
    <source>
        <dbReference type="Proteomes" id="UP000198862"/>
    </source>
</evidence>
<dbReference type="InterPro" id="IPR018060">
    <property type="entry name" value="HTH_AraC"/>
</dbReference>
<dbReference type="AlphaFoldDB" id="A0A1I1V346"/>
<accession>A0A1I1V346</accession>
<dbReference type="InterPro" id="IPR050204">
    <property type="entry name" value="AraC_XylS_family_regulators"/>
</dbReference>
<dbReference type="STRING" id="1123010.SAMN02745724_05343"/>
<dbReference type="Pfam" id="PF20240">
    <property type="entry name" value="DUF6597"/>
    <property type="match status" value="1"/>
</dbReference>
<dbReference type="RefSeq" id="WP_091991850.1">
    <property type="nucleotide sequence ID" value="NZ_FOLO01000098.1"/>
</dbReference>
<dbReference type="PANTHER" id="PTHR46796:SF13">
    <property type="entry name" value="HTH-TYPE TRANSCRIPTIONAL ACTIVATOR RHAS"/>
    <property type="match status" value="1"/>
</dbReference>
<dbReference type="Pfam" id="PF12833">
    <property type="entry name" value="HTH_18"/>
    <property type="match status" value="1"/>
</dbReference>
<dbReference type="PANTHER" id="PTHR46796">
    <property type="entry name" value="HTH-TYPE TRANSCRIPTIONAL ACTIVATOR RHAS-RELATED"/>
    <property type="match status" value="1"/>
</dbReference>
<gene>
    <name evidence="5" type="ORF">SAMN02745724_05343</name>
</gene>
<keyword evidence="6" id="KW-1185">Reference proteome</keyword>
<keyword evidence="1" id="KW-0805">Transcription regulation</keyword>
<dbReference type="SMART" id="SM00342">
    <property type="entry name" value="HTH_ARAC"/>
    <property type="match status" value="1"/>
</dbReference>